<organism evidence="1 2">
    <name type="scientific">Sulfobacillus benefaciens</name>
    <dbReference type="NCBI Taxonomy" id="453960"/>
    <lineage>
        <taxon>Bacteria</taxon>
        <taxon>Bacillati</taxon>
        <taxon>Bacillota</taxon>
        <taxon>Clostridia</taxon>
        <taxon>Eubacteriales</taxon>
        <taxon>Clostridiales Family XVII. Incertae Sedis</taxon>
        <taxon>Sulfobacillus</taxon>
    </lineage>
</organism>
<evidence type="ECO:0000313" key="2">
    <source>
        <dbReference type="Proteomes" id="UP000242972"/>
    </source>
</evidence>
<dbReference type="AlphaFoldDB" id="A0A2T2XL24"/>
<evidence type="ECO:0000313" key="1">
    <source>
        <dbReference type="EMBL" id="PSR35187.1"/>
    </source>
</evidence>
<gene>
    <name evidence="1" type="ORF">C7B46_01900</name>
</gene>
<evidence type="ECO:0008006" key="3">
    <source>
        <dbReference type="Google" id="ProtNLM"/>
    </source>
</evidence>
<comment type="caution">
    <text evidence="1">The sequence shown here is derived from an EMBL/GenBank/DDBJ whole genome shotgun (WGS) entry which is preliminary data.</text>
</comment>
<proteinExistence type="predicted"/>
<accession>A0A2T2XL24</accession>
<dbReference type="EMBL" id="PXYW01000003">
    <property type="protein sequence ID" value="PSR35187.1"/>
    <property type="molecule type" value="Genomic_DNA"/>
</dbReference>
<reference evidence="1 2" key="1">
    <citation type="journal article" date="2014" name="BMC Genomics">
        <title>Comparison of environmental and isolate Sulfobacillus genomes reveals diverse carbon, sulfur, nitrogen, and hydrogen metabolisms.</title>
        <authorList>
            <person name="Justice N.B."/>
            <person name="Norman A."/>
            <person name="Brown C.T."/>
            <person name="Singh A."/>
            <person name="Thomas B.C."/>
            <person name="Banfield J.F."/>
        </authorList>
    </citation>
    <scope>NUCLEOTIDE SEQUENCE [LARGE SCALE GENOMIC DNA]</scope>
    <source>
        <strain evidence="1">AMDSBA4</strain>
    </source>
</reference>
<dbReference type="Proteomes" id="UP000242972">
    <property type="component" value="Unassembled WGS sequence"/>
</dbReference>
<name>A0A2T2XL24_9FIRM</name>
<protein>
    <recommendedName>
        <fullName evidence="3">Stage 0 sporulation protein A homolog</fullName>
    </recommendedName>
</protein>
<sequence length="128" mass="14165">MADPELLRSLVILERDELYLKWLIHLVSALNSVKLVGSASASVAGVALVRDLQPNLVLCDVNLLDKMLYESFRDGARNSSFRPRVLIMGTDPEIGPFVAKMALPFILKPQITVSILRDWCGAEPLNGF</sequence>